<protein>
    <submittedName>
        <fullName evidence="2">Uncharacterized protein</fullName>
    </submittedName>
</protein>
<sequence length="88" mass="9486">MPTSLYDPALLTLNQGETRKSSTTSRPTVPGSGVDLYPSLPRIATVPPNVRLCECSPTNAVCGHSRPVASHPQLFCRITVRNIMKAPL</sequence>
<evidence type="ECO:0000313" key="3">
    <source>
        <dbReference type="Proteomes" id="UP001283361"/>
    </source>
</evidence>
<dbReference type="EMBL" id="JAWDGP010002984">
    <property type="protein sequence ID" value="KAK3778222.1"/>
    <property type="molecule type" value="Genomic_DNA"/>
</dbReference>
<proteinExistence type="predicted"/>
<comment type="caution">
    <text evidence="2">The sequence shown here is derived from an EMBL/GenBank/DDBJ whole genome shotgun (WGS) entry which is preliminary data.</text>
</comment>
<evidence type="ECO:0000256" key="1">
    <source>
        <dbReference type="SAM" id="MobiDB-lite"/>
    </source>
</evidence>
<evidence type="ECO:0000313" key="2">
    <source>
        <dbReference type="EMBL" id="KAK3778222.1"/>
    </source>
</evidence>
<gene>
    <name evidence="2" type="ORF">RRG08_060149</name>
</gene>
<accession>A0AAE0ZZQ1</accession>
<name>A0AAE0ZZQ1_9GAST</name>
<feature type="region of interest" description="Disordered" evidence="1">
    <location>
        <begin position="1"/>
        <end position="34"/>
    </location>
</feature>
<feature type="compositionally biased region" description="Polar residues" evidence="1">
    <location>
        <begin position="12"/>
        <end position="27"/>
    </location>
</feature>
<reference evidence="2" key="1">
    <citation type="journal article" date="2023" name="G3 (Bethesda)">
        <title>A reference genome for the long-term kleptoplast-retaining sea slug Elysia crispata morphotype clarki.</title>
        <authorList>
            <person name="Eastman K.E."/>
            <person name="Pendleton A.L."/>
            <person name="Shaikh M.A."/>
            <person name="Suttiyut T."/>
            <person name="Ogas R."/>
            <person name="Tomko P."/>
            <person name="Gavelis G."/>
            <person name="Widhalm J.R."/>
            <person name="Wisecaver J.H."/>
        </authorList>
    </citation>
    <scope>NUCLEOTIDE SEQUENCE</scope>
    <source>
        <strain evidence="2">ECLA1</strain>
    </source>
</reference>
<dbReference type="AlphaFoldDB" id="A0AAE0ZZQ1"/>
<keyword evidence="3" id="KW-1185">Reference proteome</keyword>
<dbReference type="Proteomes" id="UP001283361">
    <property type="component" value="Unassembled WGS sequence"/>
</dbReference>
<organism evidence="2 3">
    <name type="scientific">Elysia crispata</name>
    <name type="common">lettuce slug</name>
    <dbReference type="NCBI Taxonomy" id="231223"/>
    <lineage>
        <taxon>Eukaryota</taxon>
        <taxon>Metazoa</taxon>
        <taxon>Spiralia</taxon>
        <taxon>Lophotrochozoa</taxon>
        <taxon>Mollusca</taxon>
        <taxon>Gastropoda</taxon>
        <taxon>Heterobranchia</taxon>
        <taxon>Euthyneura</taxon>
        <taxon>Panpulmonata</taxon>
        <taxon>Sacoglossa</taxon>
        <taxon>Placobranchoidea</taxon>
        <taxon>Plakobranchidae</taxon>
        <taxon>Elysia</taxon>
    </lineage>
</organism>